<dbReference type="Pfam" id="PF00027">
    <property type="entry name" value="cNMP_binding"/>
    <property type="match status" value="1"/>
</dbReference>
<evidence type="ECO:0000313" key="3">
    <source>
        <dbReference type="EMBL" id="GEP02506.1"/>
    </source>
</evidence>
<reference evidence="4" key="4">
    <citation type="submission" date="2023-01" db="EMBL/GenBank/DDBJ databases">
        <title>Draft genome sequence of Methylobacterium oxalidis strain NBRC 107715.</title>
        <authorList>
            <person name="Sun Q."/>
            <person name="Mori K."/>
        </authorList>
    </citation>
    <scope>NUCLEOTIDE SEQUENCE</scope>
    <source>
        <strain evidence="4">NBRC 107715</strain>
    </source>
</reference>
<evidence type="ECO:0000259" key="2">
    <source>
        <dbReference type="SMART" id="SM00100"/>
    </source>
</evidence>
<dbReference type="InterPro" id="IPR014710">
    <property type="entry name" value="RmlC-like_jellyroll"/>
</dbReference>
<dbReference type="InterPro" id="IPR018490">
    <property type="entry name" value="cNMP-bd_dom_sf"/>
</dbReference>
<organism evidence="3 5">
    <name type="scientific">Methylobacterium oxalidis</name>
    <dbReference type="NCBI Taxonomy" id="944322"/>
    <lineage>
        <taxon>Bacteria</taxon>
        <taxon>Pseudomonadati</taxon>
        <taxon>Pseudomonadota</taxon>
        <taxon>Alphaproteobacteria</taxon>
        <taxon>Hyphomicrobiales</taxon>
        <taxon>Methylobacteriaceae</taxon>
        <taxon>Methylobacterium</taxon>
    </lineage>
</organism>
<keyword evidence="6" id="KW-1185">Reference proteome</keyword>
<feature type="region of interest" description="Disordered" evidence="1">
    <location>
        <begin position="201"/>
        <end position="235"/>
    </location>
</feature>
<proteinExistence type="predicted"/>
<evidence type="ECO:0000256" key="1">
    <source>
        <dbReference type="SAM" id="MobiDB-lite"/>
    </source>
</evidence>
<reference evidence="3 5" key="3">
    <citation type="submission" date="2019-07" db="EMBL/GenBank/DDBJ databases">
        <title>Whole genome shotgun sequence of Methylobacterium oxalidis NBRC 107715.</title>
        <authorList>
            <person name="Hosoyama A."/>
            <person name="Uohara A."/>
            <person name="Ohji S."/>
            <person name="Ichikawa N."/>
        </authorList>
    </citation>
    <scope>NUCLEOTIDE SEQUENCE [LARGE SCALE GENOMIC DNA]</scope>
    <source>
        <strain evidence="3 5">NBRC 107715</strain>
    </source>
</reference>
<accession>A0A512IXU9</accession>
<reference evidence="6" key="2">
    <citation type="journal article" date="2019" name="Int. J. Syst. Evol. Microbiol.">
        <title>The Global Catalogue of Microorganisms (GCM) 10K type strain sequencing project: providing services to taxonomists for standard genome sequencing and annotation.</title>
        <authorList>
            <consortium name="The Broad Institute Genomics Platform"/>
            <consortium name="The Broad Institute Genome Sequencing Center for Infectious Disease"/>
            <person name="Wu L."/>
            <person name="Ma J."/>
        </authorList>
    </citation>
    <scope>NUCLEOTIDE SEQUENCE [LARGE SCALE GENOMIC DNA]</scope>
    <source>
        <strain evidence="6">NBRC 107715</strain>
    </source>
</reference>
<name>A0A512IXU9_9HYPH</name>
<comment type="caution">
    <text evidence="3">The sequence shown here is derived from an EMBL/GenBank/DDBJ whole genome shotgun (WGS) entry which is preliminary data.</text>
</comment>
<dbReference type="EMBL" id="BSPK01000117">
    <property type="protein sequence ID" value="GLS67885.1"/>
    <property type="molecule type" value="Genomic_DNA"/>
</dbReference>
<dbReference type="SMART" id="SM00100">
    <property type="entry name" value="cNMP"/>
    <property type="match status" value="1"/>
</dbReference>
<evidence type="ECO:0000313" key="4">
    <source>
        <dbReference type="EMBL" id="GLS67885.1"/>
    </source>
</evidence>
<dbReference type="CDD" id="cd00038">
    <property type="entry name" value="CAP_ED"/>
    <property type="match status" value="1"/>
</dbReference>
<feature type="domain" description="Cyclic nucleotide-binding" evidence="2">
    <location>
        <begin position="11"/>
        <end position="133"/>
    </location>
</feature>
<evidence type="ECO:0000313" key="6">
    <source>
        <dbReference type="Proteomes" id="UP001156856"/>
    </source>
</evidence>
<dbReference type="Gene3D" id="2.60.120.10">
    <property type="entry name" value="Jelly Rolls"/>
    <property type="match status" value="1"/>
</dbReference>
<protein>
    <submittedName>
        <fullName evidence="3">Crp/Fnr family transcriptional regulator</fullName>
    </submittedName>
</protein>
<evidence type="ECO:0000313" key="5">
    <source>
        <dbReference type="Proteomes" id="UP000321960"/>
    </source>
</evidence>
<dbReference type="Proteomes" id="UP001156856">
    <property type="component" value="Unassembled WGS sequence"/>
</dbReference>
<dbReference type="EMBL" id="BJZU01000004">
    <property type="protein sequence ID" value="GEP02506.1"/>
    <property type="molecule type" value="Genomic_DNA"/>
</dbReference>
<dbReference type="Proteomes" id="UP000321960">
    <property type="component" value="Unassembled WGS sequence"/>
</dbReference>
<dbReference type="InterPro" id="IPR000595">
    <property type="entry name" value="cNMP-bd_dom"/>
</dbReference>
<dbReference type="AlphaFoldDB" id="A0A512IXU9"/>
<sequence>MAQHLIRKLEHFVRLSPEDKQALEEAARRNVRVFGAHQDIISEGDSPEHVNLILEGWACRYKQLEDGRRQIISFFVPGDLCDPHVFVLREMDHSIGTITPVRLAEISRDVLLNLTDRYPRITKALWWEMLVTTAIQREWTVNLGQRTALERIGHLLCELFIRLRTVGLTEGDSCLLPVTQVELGDATGLSNVHVISRAAGVAEQGADRPEGQAPDHSGPGGASAGVAVQRELPAP</sequence>
<reference evidence="4" key="1">
    <citation type="journal article" date="2014" name="Int. J. Syst. Evol. Microbiol.">
        <title>Complete genome of a new Firmicutes species belonging to the dominant human colonic microbiota ('Ruminococcus bicirculans') reveals two chromosomes and a selective capacity to utilize plant glucans.</title>
        <authorList>
            <consortium name="NISC Comparative Sequencing Program"/>
            <person name="Wegmann U."/>
            <person name="Louis P."/>
            <person name="Goesmann A."/>
            <person name="Henrissat B."/>
            <person name="Duncan S.H."/>
            <person name="Flint H.J."/>
        </authorList>
    </citation>
    <scope>NUCLEOTIDE SEQUENCE</scope>
    <source>
        <strain evidence="4">NBRC 107715</strain>
    </source>
</reference>
<gene>
    <name evidence="4" type="ORF">GCM10007888_62700</name>
    <name evidence="3" type="ORF">MOX02_05440</name>
</gene>
<dbReference type="SUPFAM" id="SSF51206">
    <property type="entry name" value="cAMP-binding domain-like"/>
    <property type="match status" value="1"/>
</dbReference>